<feature type="transmembrane region" description="Helical" evidence="3">
    <location>
        <begin position="72"/>
        <end position="93"/>
    </location>
</feature>
<dbReference type="InterPro" id="IPR010718">
    <property type="entry name" value="DUF1294"/>
</dbReference>
<keyword evidence="3" id="KW-0812">Transmembrane</keyword>
<dbReference type="Gene3D" id="2.40.50.140">
    <property type="entry name" value="Nucleic acid-binding proteins"/>
    <property type="match status" value="1"/>
</dbReference>
<reference evidence="5" key="1">
    <citation type="submission" date="2020-08" db="EMBL/GenBank/DDBJ databases">
        <title>Genome Sequencing and Pan-Genome Analysis of Migratory bird Vibrio Strains, Inner Mongolia.</title>
        <authorList>
            <person name="Zheng L."/>
        </authorList>
    </citation>
    <scope>NUCLEOTIDE SEQUENCE</scope>
    <source>
        <strain evidence="5">M13F</strain>
    </source>
</reference>
<dbReference type="PRINTS" id="PR00050">
    <property type="entry name" value="COLDSHOCK"/>
</dbReference>
<dbReference type="GO" id="GO:0003730">
    <property type="term" value="F:mRNA 3'-UTR binding"/>
    <property type="evidence" value="ECO:0007669"/>
    <property type="project" value="TreeGrafter"/>
</dbReference>
<proteinExistence type="predicted"/>
<gene>
    <name evidence="5" type="ORF">H8Q88_21820</name>
</gene>
<feature type="transmembrane region" description="Helical" evidence="3">
    <location>
        <begin position="98"/>
        <end position="116"/>
    </location>
</feature>
<dbReference type="EMBL" id="JACRUP010000075">
    <property type="protein sequence ID" value="MBC5853505.1"/>
    <property type="molecule type" value="Genomic_DNA"/>
</dbReference>
<evidence type="ECO:0000259" key="4">
    <source>
        <dbReference type="PROSITE" id="PS51857"/>
    </source>
</evidence>
<keyword evidence="3" id="KW-1133">Transmembrane helix</keyword>
<evidence type="ECO:0000313" key="6">
    <source>
        <dbReference type="Proteomes" id="UP000615796"/>
    </source>
</evidence>
<dbReference type="PROSITE" id="PS00352">
    <property type="entry name" value="CSD_1"/>
    <property type="match status" value="1"/>
</dbReference>
<comment type="caution">
    <text evidence="5">The sequence shown here is derived from an EMBL/GenBank/DDBJ whole genome shotgun (WGS) entry which is preliminary data.</text>
</comment>
<comment type="subcellular location">
    <subcellularLocation>
        <location evidence="2">Cytoplasm</location>
    </subcellularLocation>
</comment>
<dbReference type="InterPro" id="IPR052069">
    <property type="entry name" value="Ca-reg_mRNA-binding_domain"/>
</dbReference>
<name>A0A9X0UK21_VIBME</name>
<dbReference type="InterPro" id="IPR011129">
    <property type="entry name" value="CSD"/>
</dbReference>
<dbReference type="InterPro" id="IPR002059">
    <property type="entry name" value="CSP_DNA-bd"/>
</dbReference>
<sequence>MIKGKVVEWNDSKGYGFISALNGELRVFLHVSTVQSKSRRPKVDDEVEFEVNEDQKGRYNATNVTILGARTIPSTIIFSFVYLVLASAAVFILGGDKIFIAVYILMSLVTYVMYAIDKNAAQHGKWRTPENTLHLLSLFGGWLGALCAQNQLRHKSKKQPFKSILWLTIFANIGAFIWTFTSSGSMFVQNLIGKWF</sequence>
<protein>
    <submittedName>
        <fullName evidence="5">Cold shock and DUF1294 domain-containing protein</fullName>
    </submittedName>
</protein>
<evidence type="ECO:0000256" key="3">
    <source>
        <dbReference type="SAM" id="Phobius"/>
    </source>
</evidence>
<dbReference type="SMART" id="SM00357">
    <property type="entry name" value="CSP"/>
    <property type="match status" value="1"/>
</dbReference>
<dbReference type="PANTHER" id="PTHR12962">
    <property type="entry name" value="CALCIUM-REGULATED HEAT STABLE PROTEIN CRHSP-24-RELATED"/>
    <property type="match status" value="1"/>
</dbReference>
<dbReference type="GO" id="GO:0005829">
    <property type="term" value="C:cytosol"/>
    <property type="evidence" value="ECO:0007669"/>
    <property type="project" value="UniProtKB-ARBA"/>
</dbReference>
<feature type="transmembrane region" description="Helical" evidence="3">
    <location>
        <begin position="164"/>
        <end position="188"/>
    </location>
</feature>
<keyword evidence="3" id="KW-0472">Membrane</keyword>
<organism evidence="5 6">
    <name type="scientific">Vibrio metschnikovii</name>
    <dbReference type="NCBI Taxonomy" id="28172"/>
    <lineage>
        <taxon>Bacteria</taxon>
        <taxon>Pseudomonadati</taxon>
        <taxon>Pseudomonadota</taxon>
        <taxon>Gammaproteobacteria</taxon>
        <taxon>Vibrionales</taxon>
        <taxon>Vibrionaceae</taxon>
        <taxon>Vibrio</taxon>
    </lineage>
</organism>
<dbReference type="Pfam" id="PF06961">
    <property type="entry name" value="DUF1294"/>
    <property type="match status" value="1"/>
</dbReference>
<dbReference type="InterPro" id="IPR019844">
    <property type="entry name" value="CSD_CS"/>
</dbReference>
<evidence type="ECO:0000256" key="1">
    <source>
        <dbReference type="ARBA" id="ARBA00022553"/>
    </source>
</evidence>
<dbReference type="PROSITE" id="PS51857">
    <property type="entry name" value="CSD_2"/>
    <property type="match status" value="1"/>
</dbReference>
<feature type="domain" description="CSD" evidence="4">
    <location>
        <begin position="1"/>
        <end position="66"/>
    </location>
</feature>
<dbReference type="RefSeq" id="WP_187027548.1">
    <property type="nucleotide sequence ID" value="NZ_JACRUP010000075.1"/>
</dbReference>
<keyword evidence="1" id="KW-0597">Phosphoprotein</keyword>
<dbReference type="GO" id="GO:0043488">
    <property type="term" value="P:regulation of mRNA stability"/>
    <property type="evidence" value="ECO:0007669"/>
    <property type="project" value="TreeGrafter"/>
</dbReference>
<dbReference type="Proteomes" id="UP000615796">
    <property type="component" value="Unassembled WGS sequence"/>
</dbReference>
<keyword evidence="6" id="KW-1185">Reference proteome</keyword>
<dbReference type="PANTHER" id="PTHR12962:SF1">
    <property type="entry name" value="COLD SHOCK DOMAIN-CONTAINING PROTEIN CG9705"/>
    <property type="match status" value="1"/>
</dbReference>
<dbReference type="Pfam" id="PF00313">
    <property type="entry name" value="CSD"/>
    <property type="match status" value="1"/>
</dbReference>
<dbReference type="SUPFAM" id="SSF50249">
    <property type="entry name" value="Nucleic acid-binding proteins"/>
    <property type="match status" value="1"/>
</dbReference>
<evidence type="ECO:0000313" key="5">
    <source>
        <dbReference type="EMBL" id="MBC5853505.1"/>
    </source>
</evidence>
<evidence type="ECO:0000256" key="2">
    <source>
        <dbReference type="RuleBase" id="RU000408"/>
    </source>
</evidence>
<accession>A0A9X0UK21</accession>
<dbReference type="InterPro" id="IPR012340">
    <property type="entry name" value="NA-bd_OB-fold"/>
</dbReference>
<dbReference type="AlphaFoldDB" id="A0A9X0UK21"/>